<keyword evidence="2" id="KW-0238">DNA-binding</keyword>
<feature type="domain" description="Bacterial transcriptional activator" evidence="1">
    <location>
        <begin position="111"/>
        <end position="247"/>
    </location>
</feature>
<dbReference type="EMBL" id="LT670844">
    <property type="protein sequence ID" value="SHK69650.1"/>
    <property type="molecule type" value="Genomic_DNA"/>
</dbReference>
<dbReference type="Proteomes" id="UP000189935">
    <property type="component" value="Chromosome I"/>
</dbReference>
<reference evidence="2 3" key="1">
    <citation type="submission" date="2016-11" db="EMBL/GenBank/DDBJ databases">
        <authorList>
            <person name="Jaros S."/>
            <person name="Januszkiewicz K."/>
            <person name="Wedrychowicz H."/>
        </authorList>
    </citation>
    <scope>NUCLEOTIDE SEQUENCE [LARGE SCALE GENOMIC DNA]</scope>
    <source>
        <strain evidence="2 3">GAS499</strain>
    </source>
</reference>
<evidence type="ECO:0000313" key="2">
    <source>
        <dbReference type="EMBL" id="SHK69650.1"/>
    </source>
</evidence>
<dbReference type="SUPFAM" id="SSF46894">
    <property type="entry name" value="C-terminal effector domain of the bipartite response regulators"/>
    <property type="match status" value="1"/>
</dbReference>
<dbReference type="Pfam" id="PF03704">
    <property type="entry name" value="BTAD"/>
    <property type="match status" value="1"/>
</dbReference>
<proteinExistence type="predicted"/>
<dbReference type="AlphaFoldDB" id="A0A1M6UKI4"/>
<organism evidence="2 3">
    <name type="scientific">Bradyrhizobium lablabi</name>
    <dbReference type="NCBI Taxonomy" id="722472"/>
    <lineage>
        <taxon>Bacteria</taxon>
        <taxon>Pseudomonadati</taxon>
        <taxon>Pseudomonadota</taxon>
        <taxon>Alphaproteobacteria</taxon>
        <taxon>Hyphomicrobiales</taxon>
        <taxon>Nitrobacteraceae</taxon>
        <taxon>Bradyrhizobium</taxon>
    </lineage>
</organism>
<dbReference type="InterPro" id="IPR011990">
    <property type="entry name" value="TPR-like_helical_dom_sf"/>
</dbReference>
<dbReference type="PANTHER" id="PTHR35807">
    <property type="entry name" value="TRANSCRIPTIONAL REGULATOR REDD-RELATED"/>
    <property type="match status" value="1"/>
</dbReference>
<dbReference type="RefSeq" id="WP_079540555.1">
    <property type="nucleotide sequence ID" value="NZ_LT670844.1"/>
</dbReference>
<accession>A0A1M6UKI4</accession>
<name>A0A1M6UKI4_9BRAD</name>
<dbReference type="SUPFAM" id="SSF48452">
    <property type="entry name" value="TPR-like"/>
    <property type="match status" value="2"/>
</dbReference>
<dbReference type="GO" id="GO:0006355">
    <property type="term" value="P:regulation of DNA-templated transcription"/>
    <property type="evidence" value="ECO:0007669"/>
    <property type="project" value="InterPro"/>
</dbReference>
<dbReference type="Gene3D" id="1.25.40.10">
    <property type="entry name" value="Tetratricopeptide repeat domain"/>
    <property type="match status" value="2"/>
</dbReference>
<dbReference type="InterPro" id="IPR051677">
    <property type="entry name" value="AfsR-DnrI-RedD_regulator"/>
</dbReference>
<protein>
    <submittedName>
        <fullName evidence="2">DNA-binding transcriptional activator of the SARP family</fullName>
    </submittedName>
</protein>
<dbReference type="GO" id="GO:0003677">
    <property type="term" value="F:DNA binding"/>
    <property type="evidence" value="ECO:0007669"/>
    <property type="project" value="UniProtKB-KW"/>
</dbReference>
<evidence type="ECO:0000259" key="1">
    <source>
        <dbReference type="SMART" id="SM01043"/>
    </source>
</evidence>
<evidence type="ECO:0000313" key="3">
    <source>
        <dbReference type="Proteomes" id="UP000189935"/>
    </source>
</evidence>
<dbReference type="SMART" id="SM01043">
    <property type="entry name" value="BTAD"/>
    <property type="match status" value="1"/>
</dbReference>
<dbReference type="InterPro" id="IPR005158">
    <property type="entry name" value="BTAD"/>
</dbReference>
<dbReference type="InterPro" id="IPR016032">
    <property type="entry name" value="Sig_transdc_resp-reg_C-effctor"/>
</dbReference>
<dbReference type="OrthoDB" id="7888886at2"/>
<sequence>MAKGGITETPASGRLTLRLLGDFAAEIDGREISLATRKAKALTAYLALSDNAQDTRERLVGILWSESDEEHARASLRQAVHDIKLAFDSAGFAGFRVDKQTLSLVRERRTCDVDEVLAAAAQGTVHSRLLDGQRITETLLSGLDNVDPAFQVWLLTKRQLLLDRLTLALERLLPAEGDSPEASAAALALLNLDPTHEIACRHLIRARAARGDIGGALKIYKSLWDLLEADYDIEPSNETQALIVGIKQMPNLSEPPQASTIAPTLQGASRETSAPKRLLISVCTFDASGVPEDMRHVVNGFRHEFVACLTRFREWSVRTLSPLWEPEPRSWSSPPEYIVEGSTYESSGTVRLVVTLRDASTSVCIWSERYSITLAAWFETQERIVRQIAMALNIHVSAERLRRLATGSEVTLEIHDRWLRGQALLLQMASKDWPAAAALVESLIADAPDFSPALSGLVQYRNIAHIALPGQFRDTAKHLETLQIAQRAVQLDPLDSRAQLSLAWTYQLLGRVDKSTLHAALAVDLNENDPWTLMASGQIFAYCGEYERAATLSAASLGITPMPAAPQVAYSGAIKFLCSDYAGCIDASREELGMSPAFMIWGCAAKAQLGRLNEAKAEFERALDRVAADWHGQQVPTRESMARWLLHVFPIATRGDWERLAAGLAAAGAPIEGIEFGVW</sequence>
<gene>
    <name evidence="2" type="ORF">SAMN05444159_3943</name>
</gene>